<dbReference type="NCBIfam" id="TIGR03620">
    <property type="entry name" value="F420_MSMEG_4141"/>
    <property type="match status" value="1"/>
</dbReference>
<reference evidence="3" key="1">
    <citation type="submission" date="2016-07" db="EMBL/GenBank/DDBJ databases">
        <title>Sequence Frankia sp. strain CcI1.17.</title>
        <authorList>
            <person name="Ghodhbane-Gtari F."/>
            <person name="Swanson E."/>
            <person name="Gueddou A."/>
            <person name="Morris K."/>
            <person name="Hezbri K."/>
            <person name="Ktari A."/>
            <person name="Nouioui I."/>
            <person name="Abebe-Akele F."/>
            <person name="Simpson S."/>
            <person name="Thomas K."/>
            <person name="Gtari M."/>
            <person name="Tisa L.S."/>
            <person name="Hurst S."/>
        </authorList>
    </citation>
    <scope>NUCLEOTIDE SEQUENCE [LARGE SCALE GENOMIC DNA]</scope>
    <source>
        <strain evidence="3">Cc1.17</strain>
    </source>
</reference>
<dbReference type="PANTHER" id="PTHR43244:SF2">
    <property type="entry name" value="CONSERVED HYPOTHETICAL ALANINE AND PROLINE-RICH PROTEIN"/>
    <property type="match status" value="1"/>
</dbReference>
<comment type="caution">
    <text evidence="2">The sequence shown here is derived from an EMBL/GenBank/DDBJ whole genome shotgun (WGS) entry which is preliminary data.</text>
</comment>
<protein>
    <submittedName>
        <fullName evidence="2">LLM class F420-dependent oxidoreductase</fullName>
    </submittedName>
</protein>
<keyword evidence="3" id="KW-1185">Reference proteome</keyword>
<dbReference type="SUPFAM" id="SSF51679">
    <property type="entry name" value="Bacterial luciferase-like"/>
    <property type="match status" value="1"/>
</dbReference>
<gene>
    <name evidence="2" type="ORF">CC117_11890</name>
</gene>
<name>A0A1S1RAJ3_9ACTN</name>
<evidence type="ECO:0000313" key="3">
    <source>
        <dbReference type="Proteomes" id="UP000179627"/>
    </source>
</evidence>
<evidence type="ECO:0000259" key="1">
    <source>
        <dbReference type="Pfam" id="PF00296"/>
    </source>
</evidence>
<dbReference type="InterPro" id="IPR050564">
    <property type="entry name" value="F420-G6PD/mer"/>
</dbReference>
<proteinExistence type="predicted"/>
<dbReference type="Gene3D" id="3.20.20.30">
    <property type="entry name" value="Luciferase-like domain"/>
    <property type="match status" value="1"/>
</dbReference>
<sequence length="311" mass="33110">MPTARRERAVGTVSETRRRLGRFGVWVAPFTLLETPVAVQRSQFARIERLGYGSLWSGETPPGTSVGGREVFTQHGLMLAATEHIVVGTGIANISSRAAVAMHTGAATLAEAYPGRFVLGLGGHAGERPLTRLREYLDAMDQAAQRLTQLPAPAYPRVLAALGPRAHRLAVDRADGVHPFLQPVAHTAAARAAVGPDRLVIAHQAVLLDTDADTARSRLRAVLAMGAGAPLSPYTVHYRRLGYGESDVTGQRSDRLVDDLLAWGDEADVAARLTAQLDAGADHVLVHPFAADLPAAVDQLEQLAPLLFDAA</sequence>
<dbReference type="GO" id="GO:0016705">
    <property type="term" value="F:oxidoreductase activity, acting on paired donors, with incorporation or reduction of molecular oxygen"/>
    <property type="evidence" value="ECO:0007669"/>
    <property type="project" value="InterPro"/>
</dbReference>
<organism evidence="2 3">
    <name type="scientific">Parafrankia colletiae</name>
    <dbReference type="NCBI Taxonomy" id="573497"/>
    <lineage>
        <taxon>Bacteria</taxon>
        <taxon>Bacillati</taxon>
        <taxon>Actinomycetota</taxon>
        <taxon>Actinomycetes</taxon>
        <taxon>Frankiales</taxon>
        <taxon>Frankiaceae</taxon>
        <taxon>Parafrankia</taxon>
    </lineage>
</organism>
<dbReference type="InterPro" id="IPR011251">
    <property type="entry name" value="Luciferase-like_dom"/>
</dbReference>
<feature type="domain" description="Luciferase-like" evidence="1">
    <location>
        <begin position="37"/>
        <end position="283"/>
    </location>
</feature>
<dbReference type="Proteomes" id="UP000179627">
    <property type="component" value="Unassembled WGS sequence"/>
</dbReference>
<dbReference type="OrthoDB" id="4760590at2"/>
<dbReference type="AlphaFoldDB" id="A0A1S1RAJ3"/>
<dbReference type="EMBL" id="MBLM01000047">
    <property type="protein sequence ID" value="OHV42282.1"/>
    <property type="molecule type" value="Genomic_DNA"/>
</dbReference>
<dbReference type="InterPro" id="IPR036661">
    <property type="entry name" value="Luciferase-like_sf"/>
</dbReference>
<dbReference type="InterPro" id="IPR019922">
    <property type="entry name" value="Lucif-like_OxRdatse_MSMEG_4141"/>
</dbReference>
<accession>A0A1S1RAJ3</accession>
<dbReference type="Pfam" id="PF00296">
    <property type="entry name" value="Bac_luciferase"/>
    <property type="match status" value="1"/>
</dbReference>
<evidence type="ECO:0000313" key="2">
    <source>
        <dbReference type="EMBL" id="OHV42282.1"/>
    </source>
</evidence>
<dbReference type="PANTHER" id="PTHR43244">
    <property type="match status" value="1"/>
</dbReference>